<feature type="DNA-binding region" description="H-T-H motif" evidence="2">
    <location>
        <begin position="36"/>
        <end position="55"/>
    </location>
</feature>
<keyword evidence="5" id="KW-1185">Reference proteome</keyword>
<feature type="domain" description="HTH tetR-type" evidence="3">
    <location>
        <begin position="13"/>
        <end position="73"/>
    </location>
</feature>
<keyword evidence="1 2" id="KW-0238">DNA-binding</keyword>
<evidence type="ECO:0000256" key="2">
    <source>
        <dbReference type="PROSITE-ProRule" id="PRU00335"/>
    </source>
</evidence>
<dbReference type="InterPro" id="IPR001647">
    <property type="entry name" value="HTH_TetR"/>
</dbReference>
<accession>A0A7X3JXN7</accession>
<gene>
    <name evidence="4" type="ORF">EDM21_01405</name>
</gene>
<name>A0A7X3JXN7_9BACL</name>
<dbReference type="PANTHER" id="PTHR43479:SF11">
    <property type="entry name" value="ACREF_ENVCD OPERON REPRESSOR-RELATED"/>
    <property type="match status" value="1"/>
</dbReference>
<dbReference type="RefSeq" id="WP_157332198.1">
    <property type="nucleotide sequence ID" value="NZ_RHLK01000001.1"/>
</dbReference>
<dbReference type="AlphaFoldDB" id="A0A7X3JXN7"/>
<dbReference type="InterPro" id="IPR009057">
    <property type="entry name" value="Homeodomain-like_sf"/>
</dbReference>
<evidence type="ECO:0000256" key="1">
    <source>
        <dbReference type="ARBA" id="ARBA00023125"/>
    </source>
</evidence>
<reference evidence="4 5" key="1">
    <citation type="journal article" date="2019" name="Microorganisms">
        <title>Paenibacillus lutrae sp. nov., A Chitinolytic Species Isolated from A River Otter in Castril Natural Park, Granada, Spain.</title>
        <authorList>
            <person name="Rodriguez M."/>
            <person name="Reina J.C."/>
            <person name="Bejar V."/>
            <person name="Llamas I."/>
        </authorList>
    </citation>
    <scope>NUCLEOTIDE SEQUENCE [LARGE SCALE GENOMIC DNA]</scope>
    <source>
        <strain evidence="4 5">N10</strain>
    </source>
</reference>
<sequence>MPRTREQNDRIRQSTKENIRTAAMEIFVKRGYHNASIEEVARSAGISKGLMYNYFKGKEDLLADMVRSRIEEINKVMQEAAAQNSPTEQLKHIIDGALDNVGQRPKEYRFYLHLQTQPEEDEIVSKYSRMLNEAMAKNYQLQNGMFMSLGADDANLRSLYFSSTLHGAMLLMSTYPEHYPLEEMKKQINKQFCSMG</sequence>
<organism evidence="4 5">
    <name type="scientific">Paenibacillus lutrae</name>
    <dbReference type="NCBI Taxonomy" id="2078573"/>
    <lineage>
        <taxon>Bacteria</taxon>
        <taxon>Bacillati</taxon>
        <taxon>Bacillota</taxon>
        <taxon>Bacilli</taxon>
        <taxon>Bacillales</taxon>
        <taxon>Paenibacillaceae</taxon>
        <taxon>Paenibacillus</taxon>
    </lineage>
</organism>
<dbReference type="OrthoDB" id="2373640at2"/>
<proteinExistence type="predicted"/>
<dbReference type="InterPro" id="IPR023772">
    <property type="entry name" value="DNA-bd_HTH_TetR-type_CS"/>
</dbReference>
<dbReference type="PRINTS" id="PR00455">
    <property type="entry name" value="HTHTETR"/>
</dbReference>
<dbReference type="Pfam" id="PF00440">
    <property type="entry name" value="TetR_N"/>
    <property type="match status" value="1"/>
</dbReference>
<dbReference type="Gene3D" id="1.10.357.10">
    <property type="entry name" value="Tetracycline Repressor, domain 2"/>
    <property type="match status" value="1"/>
</dbReference>
<comment type="caution">
    <text evidence="4">The sequence shown here is derived from an EMBL/GenBank/DDBJ whole genome shotgun (WGS) entry which is preliminary data.</text>
</comment>
<dbReference type="InterPro" id="IPR050624">
    <property type="entry name" value="HTH-type_Tx_Regulator"/>
</dbReference>
<evidence type="ECO:0000313" key="4">
    <source>
        <dbReference type="EMBL" id="MVO98206.1"/>
    </source>
</evidence>
<dbReference type="PROSITE" id="PS01081">
    <property type="entry name" value="HTH_TETR_1"/>
    <property type="match status" value="1"/>
</dbReference>
<dbReference type="Proteomes" id="UP000490800">
    <property type="component" value="Unassembled WGS sequence"/>
</dbReference>
<protein>
    <submittedName>
        <fullName evidence="4">TetR family transcriptional regulator</fullName>
    </submittedName>
</protein>
<dbReference type="SUPFAM" id="SSF46689">
    <property type="entry name" value="Homeodomain-like"/>
    <property type="match status" value="1"/>
</dbReference>
<dbReference type="EMBL" id="RHLK01000001">
    <property type="protein sequence ID" value="MVO98206.1"/>
    <property type="molecule type" value="Genomic_DNA"/>
</dbReference>
<dbReference type="GO" id="GO:0003677">
    <property type="term" value="F:DNA binding"/>
    <property type="evidence" value="ECO:0007669"/>
    <property type="project" value="UniProtKB-UniRule"/>
</dbReference>
<evidence type="ECO:0000313" key="5">
    <source>
        <dbReference type="Proteomes" id="UP000490800"/>
    </source>
</evidence>
<evidence type="ECO:0000259" key="3">
    <source>
        <dbReference type="PROSITE" id="PS50977"/>
    </source>
</evidence>
<dbReference type="PROSITE" id="PS50977">
    <property type="entry name" value="HTH_TETR_2"/>
    <property type="match status" value="1"/>
</dbReference>
<dbReference type="PANTHER" id="PTHR43479">
    <property type="entry name" value="ACREF/ENVCD OPERON REPRESSOR-RELATED"/>
    <property type="match status" value="1"/>
</dbReference>